<dbReference type="InterPro" id="IPR036220">
    <property type="entry name" value="UDP-Glc/GDP-Man_DH_C_sf"/>
</dbReference>
<reference evidence="3" key="1">
    <citation type="journal article" date="2014" name="Int. J. Syst. Evol. Microbiol.">
        <title>Complete genome sequence of Corynebacterium casei LMG S-19264T (=DSM 44701T), isolated from a smear-ripened cheese.</title>
        <authorList>
            <consortium name="US DOE Joint Genome Institute (JGI-PGF)"/>
            <person name="Walter F."/>
            <person name="Albersmeier A."/>
            <person name="Kalinowski J."/>
            <person name="Ruckert C."/>
        </authorList>
    </citation>
    <scope>NUCLEOTIDE SEQUENCE</scope>
    <source>
        <strain evidence="3">CGMCC 1.12919</strain>
    </source>
</reference>
<sequence>MEQAQHLLEAVTYAEDPYSCATGADALVIVTEWDAFRALDLAELKRVMKAPVIVDLRNIYPSDEIAEAGFSYWSVGRSDDAHGQQAGLTVVPMRPLQKAS</sequence>
<dbReference type="Pfam" id="PF03720">
    <property type="entry name" value="UDPG_MGDP_dh_C"/>
    <property type="match status" value="1"/>
</dbReference>
<dbReference type="Gene3D" id="3.40.50.720">
    <property type="entry name" value="NAD(P)-binding Rossmann-like Domain"/>
    <property type="match status" value="1"/>
</dbReference>
<accession>A0A916UYA1</accession>
<name>A0A916UYA1_9HYPH</name>
<dbReference type="SMART" id="SM00984">
    <property type="entry name" value="UDPG_MGDP_dh_C"/>
    <property type="match status" value="1"/>
</dbReference>
<gene>
    <name evidence="3" type="ORF">GCM10010994_58030</name>
</gene>
<dbReference type="SUPFAM" id="SSF52413">
    <property type="entry name" value="UDP-glucose/GDP-mannose dehydrogenase C-terminal domain"/>
    <property type="match status" value="1"/>
</dbReference>
<dbReference type="RefSeq" id="WP_280516344.1">
    <property type="nucleotide sequence ID" value="NZ_BMGG01000012.1"/>
</dbReference>
<dbReference type="AlphaFoldDB" id="A0A916UYA1"/>
<dbReference type="PANTHER" id="PTHR43750:SF3">
    <property type="entry name" value="UDP-GLUCOSE 6-DEHYDROGENASE TUAD"/>
    <property type="match status" value="1"/>
</dbReference>
<proteinExistence type="predicted"/>
<organism evidence="3 4">
    <name type="scientific">Chelatococcus reniformis</name>
    <dbReference type="NCBI Taxonomy" id="1494448"/>
    <lineage>
        <taxon>Bacteria</taxon>
        <taxon>Pseudomonadati</taxon>
        <taxon>Pseudomonadota</taxon>
        <taxon>Alphaproteobacteria</taxon>
        <taxon>Hyphomicrobiales</taxon>
        <taxon>Chelatococcaceae</taxon>
        <taxon>Chelatococcus</taxon>
    </lineage>
</organism>
<dbReference type="PANTHER" id="PTHR43750">
    <property type="entry name" value="UDP-GLUCOSE 6-DEHYDROGENASE TUAD"/>
    <property type="match status" value="1"/>
</dbReference>
<evidence type="ECO:0000259" key="2">
    <source>
        <dbReference type="SMART" id="SM00984"/>
    </source>
</evidence>
<feature type="domain" description="UDP-glucose/GDP-mannose dehydrogenase C-terminal" evidence="2">
    <location>
        <begin position="1"/>
        <end position="62"/>
    </location>
</feature>
<protein>
    <recommendedName>
        <fullName evidence="1">UDP-glucose 6-dehydrogenase</fullName>
    </recommendedName>
</protein>
<reference evidence="3" key="2">
    <citation type="submission" date="2020-09" db="EMBL/GenBank/DDBJ databases">
        <authorList>
            <person name="Sun Q."/>
            <person name="Zhou Y."/>
        </authorList>
    </citation>
    <scope>NUCLEOTIDE SEQUENCE</scope>
    <source>
        <strain evidence="3">CGMCC 1.12919</strain>
    </source>
</reference>
<comment type="caution">
    <text evidence="3">The sequence shown here is derived from an EMBL/GenBank/DDBJ whole genome shotgun (WGS) entry which is preliminary data.</text>
</comment>
<dbReference type="InterPro" id="IPR014027">
    <property type="entry name" value="UDP-Glc/GDP-Man_DH_C"/>
</dbReference>
<evidence type="ECO:0000313" key="4">
    <source>
        <dbReference type="Proteomes" id="UP000637002"/>
    </source>
</evidence>
<dbReference type="GO" id="GO:0016616">
    <property type="term" value="F:oxidoreductase activity, acting on the CH-OH group of donors, NAD or NADP as acceptor"/>
    <property type="evidence" value="ECO:0007669"/>
    <property type="project" value="InterPro"/>
</dbReference>
<dbReference type="Proteomes" id="UP000637002">
    <property type="component" value="Unassembled WGS sequence"/>
</dbReference>
<evidence type="ECO:0000313" key="3">
    <source>
        <dbReference type="EMBL" id="GGC92579.1"/>
    </source>
</evidence>
<keyword evidence="4" id="KW-1185">Reference proteome</keyword>
<dbReference type="EMBL" id="BMGG01000012">
    <property type="protein sequence ID" value="GGC92579.1"/>
    <property type="molecule type" value="Genomic_DNA"/>
</dbReference>
<dbReference type="GO" id="GO:0051287">
    <property type="term" value="F:NAD binding"/>
    <property type="evidence" value="ECO:0007669"/>
    <property type="project" value="InterPro"/>
</dbReference>
<evidence type="ECO:0000256" key="1">
    <source>
        <dbReference type="ARBA" id="ARBA00015132"/>
    </source>
</evidence>